<dbReference type="InterPro" id="IPR005034">
    <property type="entry name" value="Dicer_dimerisation"/>
</dbReference>
<dbReference type="Pfam" id="PF03368">
    <property type="entry name" value="Dicer_dimer"/>
    <property type="match status" value="1"/>
</dbReference>
<keyword evidence="10 12" id="KW-0694">RNA-binding</keyword>
<evidence type="ECO:0000256" key="7">
    <source>
        <dbReference type="ARBA" id="ARBA00022806"/>
    </source>
</evidence>
<dbReference type="SUPFAM" id="SSF52540">
    <property type="entry name" value="P-loop containing nucleoside triphosphate hydrolases"/>
    <property type="match status" value="1"/>
</dbReference>
<feature type="region of interest" description="Disordered" evidence="13">
    <location>
        <begin position="1586"/>
        <end position="1635"/>
    </location>
</feature>
<dbReference type="GO" id="GO:0003723">
    <property type="term" value="F:RNA binding"/>
    <property type="evidence" value="ECO:0007669"/>
    <property type="project" value="UniProtKB-UniRule"/>
</dbReference>
<keyword evidence="3" id="KW-0479">Metal-binding</keyword>
<keyword evidence="4" id="KW-0677">Repeat</keyword>
<evidence type="ECO:0000256" key="5">
    <source>
        <dbReference type="ARBA" id="ARBA00022741"/>
    </source>
</evidence>
<evidence type="ECO:0000259" key="15">
    <source>
        <dbReference type="PROSITE" id="PS50142"/>
    </source>
</evidence>
<dbReference type="Gene3D" id="3.30.160.380">
    <property type="entry name" value="Dicer dimerisation domain"/>
    <property type="match status" value="1"/>
</dbReference>
<feature type="region of interest" description="Disordered" evidence="13">
    <location>
        <begin position="1740"/>
        <end position="1764"/>
    </location>
</feature>
<dbReference type="EMBL" id="LGRX02035927">
    <property type="protein sequence ID" value="KAK3232691.1"/>
    <property type="molecule type" value="Genomic_DNA"/>
</dbReference>
<dbReference type="InterPro" id="IPR038248">
    <property type="entry name" value="Dicer_dimer_sf"/>
</dbReference>
<protein>
    <submittedName>
        <fullName evidence="17">Uncharacterized protein</fullName>
    </submittedName>
</protein>
<dbReference type="SUPFAM" id="SSF54768">
    <property type="entry name" value="dsRNA-binding domain-like"/>
    <property type="match status" value="2"/>
</dbReference>
<comment type="cofactor">
    <cofactor evidence="2">
        <name>Mg(2+)</name>
        <dbReference type="ChEBI" id="CHEBI:18420"/>
    </cofactor>
</comment>
<organism evidence="17 18">
    <name type="scientific">Cymbomonas tetramitiformis</name>
    <dbReference type="NCBI Taxonomy" id="36881"/>
    <lineage>
        <taxon>Eukaryota</taxon>
        <taxon>Viridiplantae</taxon>
        <taxon>Chlorophyta</taxon>
        <taxon>Pyramimonadophyceae</taxon>
        <taxon>Pyramimonadales</taxon>
        <taxon>Pyramimonadaceae</taxon>
        <taxon>Cymbomonas</taxon>
    </lineage>
</organism>
<keyword evidence="8" id="KW-0067">ATP-binding</keyword>
<comment type="cofactor">
    <cofactor evidence="1">
        <name>Mn(2+)</name>
        <dbReference type="ChEBI" id="CHEBI:29035"/>
    </cofactor>
</comment>
<feature type="region of interest" description="Disordered" evidence="13">
    <location>
        <begin position="741"/>
        <end position="805"/>
    </location>
</feature>
<dbReference type="GO" id="GO:0006396">
    <property type="term" value="P:RNA processing"/>
    <property type="evidence" value="ECO:0007669"/>
    <property type="project" value="InterPro"/>
</dbReference>
<keyword evidence="6" id="KW-0378">Hydrolase</keyword>
<dbReference type="GO" id="GO:0004386">
    <property type="term" value="F:helicase activity"/>
    <property type="evidence" value="ECO:0007669"/>
    <property type="project" value="UniProtKB-KW"/>
</dbReference>
<feature type="region of interest" description="Disordered" evidence="13">
    <location>
        <begin position="1814"/>
        <end position="1844"/>
    </location>
</feature>
<feature type="compositionally biased region" description="Low complexity" evidence="13">
    <location>
        <begin position="779"/>
        <end position="791"/>
    </location>
</feature>
<evidence type="ECO:0000256" key="4">
    <source>
        <dbReference type="ARBA" id="ARBA00022737"/>
    </source>
</evidence>
<name>A0AAE0B9U5_9CHLO</name>
<dbReference type="GO" id="GO:0005524">
    <property type="term" value="F:ATP binding"/>
    <property type="evidence" value="ECO:0007669"/>
    <property type="project" value="UniProtKB-KW"/>
</dbReference>
<dbReference type="Pfam" id="PF00035">
    <property type="entry name" value="dsrm"/>
    <property type="match status" value="2"/>
</dbReference>
<gene>
    <name evidence="17" type="ORF">CYMTET_56974</name>
</gene>
<accession>A0AAE0B9U5</accession>
<dbReference type="SMART" id="SM00358">
    <property type="entry name" value="DSRM"/>
    <property type="match status" value="2"/>
</dbReference>
<dbReference type="CDD" id="cd00593">
    <property type="entry name" value="RIBOc"/>
    <property type="match status" value="2"/>
</dbReference>
<dbReference type="GO" id="GO:0031047">
    <property type="term" value="P:regulatory ncRNA-mediated gene silencing"/>
    <property type="evidence" value="ECO:0007669"/>
    <property type="project" value="UniProtKB-ARBA"/>
</dbReference>
<evidence type="ECO:0000256" key="11">
    <source>
        <dbReference type="ARBA" id="ARBA00023211"/>
    </source>
</evidence>
<keyword evidence="5" id="KW-0547">Nucleotide-binding</keyword>
<dbReference type="PANTHER" id="PTHR14950:SF37">
    <property type="entry name" value="ENDORIBONUCLEASE DICER"/>
    <property type="match status" value="1"/>
</dbReference>
<feature type="region of interest" description="Disordered" evidence="13">
    <location>
        <begin position="1259"/>
        <end position="1290"/>
    </location>
</feature>
<feature type="compositionally biased region" description="Polar residues" evidence="13">
    <location>
        <begin position="609"/>
        <end position="618"/>
    </location>
</feature>
<feature type="region of interest" description="Disordered" evidence="13">
    <location>
        <begin position="322"/>
        <end position="374"/>
    </location>
</feature>
<dbReference type="PROSITE" id="PS50137">
    <property type="entry name" value="DS_RBD"/>
    <property type="match status" value="2"/>
</dbReference>
<feature type="compositionally biased region" description="Basic and acidic residues" evidence="13">
    <location>
        <begin position="1596"/>
        <end position="1610"/>
    </location>
</feature>
<evidence type="ECO:0000256" key="6">
    <source>
        <dbReference type="ARBA" id="ARBA00022801"/>
    </source>
</evidence>
<feature type="compositionally biased region" description="Pro residues" evidence="13">
    <location>
        <begin position="1267"/>
        <end position="1280"/>
    </location>
</feature>
<dbReference type="Pfam" id="PF00271">
    <property type="entry name" value="Helicase_C"/>
    <property type="match status" value="1"/>
</dbReference>
<keyword evidence="9" id="KW-0460">Magnesium</keyword>
<feature type="domain" description="DRBM" evidence="14">
    <location>
        <begin position="1656"/>
        <end position="1729"/>
    </location>
</feature>
<feature type="compositionally biased region" description="Polar residues" evidence="13">
    <location>
        <begin position="1754"/>
        <end position="1764"/>
    </location>
</feature>
<feature type="domain" description="RNase III" evidence="15">
    <location>
        <begin position="1022"/>
        <end position="1197"/>
    </location>
</feature>
<dbReference type="SMART" id="SM00490">
    <property type="entry name" value="HELICc"/>
    <property type="match status" value="1"/>
</dbReference>
<comment type="caution">
    <text evidence="17">The sequence shown here is derived from an EMBL/GenBank/DDBJ whole genome shotgun (WGS) entry which is preliminary data.</text>
</comment>
<dbReference type="CDD" id="cd00048">
    <property type="entry name" value="DSRM_SF"/>
    <property type="match status" value="1"/>
</dbReference>
<evidence type="ECO:0000256" key="9">
    <source>
        <dbReference type="ARBA" id="ARBA00022842"/>
    </source>
</evidence>
<evidence type="ECO:0000256" key="10">
    <source>
        <dbReference type="ARBA" id="ARBA00022884"/>
    </source>
</evidence>
<dbReference type="Gene3D" id="3.30.160.20">
    <property type="match status" value="2"/>
</dbReference>
<dbReference type="Proteomes" id="UP001190700">
    <property type="component" value="Unassembled WGS sequence"/>
</dbReference>
<evidence type="ECO:0000256" key="12">
    <source>
        <dbReference type="PROSITE-ProRule" id="PRU00266"/>
    </source>
</evidence>
<evidence type="ECO:0000259" key="16">
    <source>
        <dbReference type="PROSITE" id="PS51194"/>
    </source>
</evidence>
<dbReference type="InterPro" id="IPR001650">
    <property type="entry name" value="Helicase_C-like"/>
</dbReference>
<feature type="compositionally biased region" description="Basic and acidic residues" evidence="13">
    <location>
        <begin position="1835"/>
        <end position="1844"/>
    </location>
</feature>
<evidence type="ECO:0000313" key="17">
    <source>
        <dbReference type="EMBL" id="KAK3232691.1"/>
    </source>
</evidence>
<sequence>MDFQMREVEALLDCRLLLTPRLLESFQNHFAEFLPRCVEAEHAFDAGDPDPGTASAVLQLVAGAPDRYLEVESGGAITGTSLMWQNVRRFWKRRLVGPLRREMGDEKEDACAAGGWGAWGGCHVLQVWIGMAPCEVRAGLGQGEWAADDEDGFMEEPEHLSCAEQALFGEVFERFVLEAEAWLQAQTAPSPPPKLLSILRLSGSTKRRSLTHSAFSQNLAQFRAGAADTSSLQVLVATSILHEGIDVPACSLVIRADPPATPLDNVQSRGRARASGSRYIHLVRSENGRADPAHTAQLRGFITFEQCFYFILDRRIRSRDHQEAIGRRLSSPSSTTGGAKAGAEARAQPAMRATDEGAGSSTERKDGDSFRGPAAMPACGGEEMLRVVRTGAGLPLESAVTFLHNTVYAVFTGGDERCRLDLARPPFRKRHFRLLEDEGVRGTQYQYEVRLPPVGCCAVLITGERVTGPKVACKQEAKDKAALLACRRLFEMGVLDNFLHVAGRAAFHEVMKEAKSARRCADGLRERRRSDKDAALKVVDRVVRPLPSCLTSQQQHAAQTLPLGTPPPSDAAQTLPLGTPPPSDAAPSPPAVRSQRLDNDGGERGGQNVGSDVPSSSADPLRHALTPHLLQIGEDVACRLVLLLPARLVPAPVDLQVLVSALWGDEDGRSLLACRVWETLPGGSCDPPLDASEAALVRVWTRHSLRLAHGPCRALAHLARADPAMPAIRLWGLRGGYVVDPPGDPPGTERAALPSAALSPGKAGLQSLSPAAPAGGGHTVTAPTPSAVAPALHPDTNGEDDKGRVGNAEEVDSYEAAVLIAPATLEGRVDMAKVRRDLAVMETAMQSGAPPRPSPTGERGQNADPLATLPARIPRGEPSMPSHRPHLSGHAPATPDAQHGSASCSPPACAAMNEARELVEARFPLLFARDRCAGALACGSLRASLPTAHTEGGAGPPCYGMASRVLLHDDPFNLSTPRRRKCYRAARTVTLSAGRCEVLPLTCGEFIAAQCLPSVLWRLEMVAGVEERARARVPGLGGVSLSRLCTALTHHAARALPVQLPAAAATQPQLDTYEVLEFLGDAVLKFMCVARAFWEMPGANEGEITRSVQLPQSNRHLMARSRWAVRRAAASPEASRQSNALRSALRVEFEWRLPELLLARHFDKRLQLRELRRQEVTGKQQADVVEALLGAVFVHARGEGVPGALQGGLQGGVEACAPFFHAVICRGAEEHLGATEAMTSPVTSGTDTAAAILFSSGDQQRSDAAVPAPPEFPAFGPSPPGGAGGGPGSAACSGASVVSAAGGEVVFTAAEREMAAALRHSFRDPGLLRSALSFPGKEAGGEARRSSRLGERCALQAHVKERQRLELLGDAVLQVLVSDHLVKSCPHLDEGELSDARMHLVCTHHLACKMARHLLARGAGSREDVGETRAGWTADAEHVTVAGQCVPPRTGGDGRTMPLQRSQLLPSSFFGGLQAVNSFVQHVAEQSAEQDLRMPQDMEAAAQEASVEMLLQKVAAPKCMADTYEAMVGAVFVDSGSLDAVWALFEADFHVDECVMRVLVAGWREQMQARAKLMLAAGAAAVPGRQQQKVLAEEPPSDHGKRRTEGDCARGPHATSPASLLPMPPLTSPASEPPLRATEGKLENRVFESEVGVDESAVSTLNAMQQKGKIDLVFKAPSIQQHENFTHFVQHVSVHVLPDGERGKFSGEGRNKREAKRKAAEIAVNWLESVAASSLSLANKPKAHRVEGQGSTRGGSISSSDNNHVSALNTMHQKRLIDLHFTEALVESDKMVTQFGMQVAVEELVQSGERKQFYGQGATKKEAKRNASEQALKWLEPRQRDTSG</sequence>
<evidence type="ECO:0000256" key="8">
    <source>
        <dbReference type="ARBA" id="ARBA00022840"/>
    </source>
</evidence>
<feature type="compositionally biased region" description="Pro residues" evidence="13">
    <location>
        <begin position="578"/>
        <end position="590"/>
    </location>
</feature>
<evidence type="ECO:0000259" key="14">
    <source>
        <dbReference type="PROSITE" id="PS50137"/>
    </source>
</evidence>
<dbReference type="Gene3D" id="1.10.1520.10">
    <property type="entry name" value="Ribonuclease III domain"/>
    <property type="match status" value="2"/>
</dbReference>
<feature type="region of interest" description="Disordered" evidence="13">
    <location>
        <begin position="844"/>
        <end position="906"/>
    </location>
</feature>
<dbReference type="PROSITE" id="PS50142">
    <property type="entry name" value="RNASE_3_2"/>
    <property type="match status" value="2"/>
</dbReference>
<dbReference type="Pfam" id="PF00636">
    <property type="entry name" value="Ribonuclease_3"/>
    <property type="match status" value="2"/>
</dbReference>
<keyword evidence="11" id="KW-0464">Manganese</keyword>
<dbReference type="InterPro" id="IPR000999">
    <property type="entry name" value="RNase_III_dom"/>
</dbReference>
<dbReference type="InterPro" id="IPR027417">
    <property type="entry name" value="P-loop_NTPase"/>
</dbReference>
<dbReference type="InterPro" id="IPR014720">
    <property type="entry name" value="dsRBD_dom"/>
</dbReference>
<evidence type="ECO:0000256" key="13">
    <source>
        <dbReference type="SAM" id="MobiDB-lite"/>
    </source>
</evidence>
<reference evidence="17 18" key="1">
    <citation type="journal article" date="2015" name="Genome Biol. Evol.">
        <title>Comparative Genomics of a Bacterivorous Green Alga Reveals Evolutionary Causalities and Consequences of Phago-Mixotrophic Mode of Nutrition.</title>
        <authorList>
            <person name="Burns J.A."/>
            <person name="Paasch A."/>
            <person name="Narechania A."/>
            <person name="Kim E."/>
        </authorList>
    </citation>
    <scope>NUCLEOTIDE SEQUENCE [LARGE SCALE GENOMIC DNA]</scope>
    <source>
        <strain evidence="17 18">PLY_AMNH</strain>
    </source>
</reference>
<dbReference type="PROSITE" id="PS51194">
    <property type="entry name" value="HELICASE_CTER"/>
    <property type="match status" value="1"/>
</dbReference>
<proteinExistence type="predicted"/>
<dbReference type="SUPFAM" id="SSF69065">
    <property type="entry name" value="RNase III domain-like"/>
    <property type="match status" value="2"/>
</dbReference>
<evidence type="ECO:0000256" key="3">
    <source>
        <dbReference type="ARBA" id="ARBA00022723"/>
    </source>
</evidence>
<keyword evidence="18" id="KW-1185">Reference proteome</keyword>
<dbReference type="PANTHER" id="PTHR14950">
    <property type="entry name" value="DICER-RELATED"/>
    <property type="match status" value="1"/>
</dbReference>
<evidence type="ECO:0000256" key="1">
    <source>
        <dbReference type="ARBA" id="ARBA00001936"/>
    </source>
</evidence>
<feature type="domain" description="RNase III" evidence="15">
    <location>
        <begin position="1358"/>
        <end position="1536"/>
    </location>
</feature>
<feature type="region of interest" description="Disordered" evidence="13">
    <location>
        <begin position="550"/>
        <end position="620"/>
    </location>
</feature>
<feature type="domain" description="DRBM" evidence="14">
    <location>
        <begin position="1763"/>
        <end position="1837"/>
    </location>
</feature>
<dbReference type="GO" id="GO:0004525">
    <property type="term" value="F:ribonuclease III activity"/>
    <property type="evidence" value="ECO:0007669"/>
    <property type="project" value="InterPro"/>
</dbReference>
<dbReference type="Gene3D" id="3.40.50.300">
    <property type="entry name" value="P-loop containing nucleotide triphosphate hydrolases"/>
    <property type="match status" value="1"/>
</dbReference>
<evidence type="ECO:0000256" key="2">
    <source>
        <dbReference type="ARBA" id="ARBA00001946"/>
    </source>
</evidence>
<dbReference type="GO" id="GO:0046872">
    <property type="term" value="F:metal ion binding"/>
    <property type="evidence" value="ECO:0007669"/>
    <property type="project" value="UniProtKB-KW"/>
</dbReference>
<dbReference type="SMART" id="SM00535">
    <property type="entry name" value="RIBOc"/>
    <property type="match status" value="2"/>
</dbReference>
<evidence type="ECO:0000313" key="18">
    <source>
        <dbReference type="Proteomes" id="UP001190700"/>
    </source>
</evidence>
<feature type="domain" description="Helicase C-terminal" evidence="16">
    <location>
        <begin position="171"/>
        <end position="327"/>
    </location>
</feature>
<dbReference type="InterPro" id="IPR036389">
    <property type="entry name" value="RNase_III_sf"/>
</dbReference>
<keyword evidence="7" id="KW-0347">Helicase</keyword>